<accession>A0A0B0P1V9</accession>
<protein>
    <submittedName>
        <fullName evidence="1">Uncharacterized protein</fullName>
    </submittedName>
</protein>
<dbReference type="AlphaFoldDB" id="A0A0B0P1V9"/>
<organism evidence="1 2">
    <name type="scientific">Gossypium arboreum</name>
    <name type="common">Tree cotton</name>
    <name type="synonym">Gossypium nanking</name>
    <dbReference type="NCBI Taxonomy" id="29729"/>
    <lineage>
        <taxon>Eukaryota</taxon>
        <taxon>Viridiplantae</taxon>
        <taxon>Streptophyta</taxon>
        <taxon>Embryophyta</taxon>
        <taxon>Tracheophyta</taxon>
        <taxon>Spermatophyta</taxon>
        <taxon>Magnoliopsida</taxon>
        <taxon>eudicotyledons</taxon>
        <taxon>Gunneridae</taxon>
        <taxon>Pentapetalae</taxon>
        <taxon>rosids</taxon>
        <taxon>malvids</taxon>
        <taxon>Malvales</taxon>
        <taxon>Malvaceae</taxon>
        <taxon>Malvoideae</taxon>
        <taxon>Gossypium</taxon>
    </lineage>
</organism>
<evidence type="ECO:0000313" key="2">
    <source>
        <dbReference type="Proteomes" id="UP000032142"/>
    </source>
</evidence>
<sequence length="33" mass="4016">MHWLSVPYLVELKFLLTPKYTSHTYIVCHILRI</sequence>
<evidence type="ECO:0000313" key="1">
    <source>
        <dbReference type="EMBL" id="KHG17311.1"/>
    </source>
</evidence>
<proteinExistence type="predicted"/>
<keyword evidence="2" id="KW-1185">Reference proteome</keyword>
<gene>
    <name evidence="1" type="ORF">F383_23525</name>
</gene>
<dbReference type="EMBL" id="KN408007">
    <property type="protein sequence ID" value="KHG17311.1"/>
    <property type="molecule type" value="Genomic_DNA"/>
</dbReference>
<dbReference type="Proteomes" id="UP000032142">
    <property type="component" value="Unassembled WGS sequence"/>
</dbReference>
<name>A0A0B0P1V9_GOSAR</name>
<reference evidence="2" key="1">
    <citation type="submission" date="2014-09" db="EMBL/GenBank/DDBJ databases">
        <authorList>
            <person name="Mudge J."/>
            <person name="Ramaraj T."/>
            <person name="Lindquist I.E."/>
            <person name="Bharti A.K."/>
            <person name="Sundararajan A."/>
            <person name="Cameron C.T."/>
            <person name="Woodward J.E."/>
            <person name="May G.D."/>
            <person name="Brubaker C."/>
            <person name="Broadhvest J."/>
            <person name="Wilkins T.A."/>
        </authorList>
    </citation>
    <scope>NUCLEOTIDE SEQUENCE</scope>
    <source>
        <strain evidence="2">cv. AKA8401</strain>
    </source>
</reference>